<protein>
    <recommendedName>
        <fullName evidence="1">DUF659 domain-containing protein</fullName>
    </recommendedName>
</protein>
<keyword evidence="3" id="KW-1185">Reference proteome</keyword>
<reference evidence="2" key="1">
    <citation type="journal article" date="2018" name="DNA Res.">
        <title>Multiple hybrid de novo genome assembly of finger millet, an orphan allotetraploid crop.</title>
        <authorList>
            <person name="Hatakeyama M."/>
            <person name="Aluri S."/>
            <person name="Balachadran M.T."/>
            <person name="Sivarajan S.R."/>
            <person name="Patrignani A."/>
            <person name="Gruter S."/>
            <person name="Poveda L."/>
            <person name="Shimizu-Inatsugi R."/>
            <person name="Baeten J."/>
            <person name="Francoijs K.J."/>
            <person name="Nataraja K.N."/>
            <person name="Reddy Y.A.N."/>
            <person name="Phadnis S."/>
            <person name="Ravikumar R.L."/>
            <person name="Schlapbach R."/>
            <person name="Sreeman S.M."/>
            <person name="Shimizu K.K."/>
        </authorList>
    </citation>
    <scope>NUCLEOTIDE SEQUENCE</scope>
</reference>
<feature type="domain" description="DUF659" evidence="1">
    <location>
        <begin position="1"/>
        <end position="89"/>
    </location>
</feature>
<evidence type="ECO:0000313" key="3">
    <source>
        <dbReference type="Proteomes" id="UP001054889"/>
    </source>
</evidence>
<proteinExistence type="predicted"/>
<sequence length="213" mass="24240">MDISTIANDIDELASVVCEVVDGIGVRNIVQIIINDSSSYMQAVEHAVLKKYDHSFLFTLCADYCINLILENIAALDHVNEVLMKARRITRFIYSHALPMQLKEHYIPGVPWWLKHGGGTGELQSFACRILSQTCFGASRYNIDKSLSERLHTEARSYPDQEKFRKEEYIYYNLRLRNSVPRLHGPSEGKHGKLGPKLGDWISAENTTVGQHF</sequence>
<dbReference type="Proteomes" id="UP001054889">
    <property type="component" value="Unassembled WGS sequence"/>
</dbReference>
<dbReference type="PANTHER" id="PTHR32166:SF63">
    <property type="entry name" value="HAT TRANSPOSON SUPERFAMILY PROTEIN"/>
    <property type="match status" value="1"/>
</dbReference>
<reference evidence="2" key="2">
    <citation type="submission" date="2021-12" db="EMBL/GenBank/DDBJ databases">
        <title>Resequencing data analysis of finger millet.</title>
        <authorList>
            <person name="Hatakeyama M."/>
            <person name="Aluri S."/>
            <person name="Balachadran M.T."/>
            <person name="Sivarajan S.R."/>
            <person name="Poveda L."/>
            <person name="Shimizu-Inatsugi R."/>
            <person name="Schlapbach R."/>
            <person name="Sreeman S.M."/>
            <person name="Shimizu K.K."/>
        </authorList>
    </citation>
    <scope>NUCLEOTIDE SEQUENCE</scope>
</reference>
<name>A0AAV5CGM0_ELECO</name>
<evidence type="ECO:0000259" key="1">
    <source>
        <dbReference type="Pfam" id="PF04937"/>
    </source>
</evidence>
<evidence type="ECO:0000313" key="2">
    <source>
        <dbReference type="EMBL" id="GJM97508.1"/>
    </source>
</evidence>
<comment type="caution">
    <text evidence="2">The sequence shown here is derived from an EMBL/GenBank/DDBJ whole genome shotgun (WGS) entry which is preliminary data.</text>
</comment>
<dbReference type="AlphaFoldDB" id="A0AAV5CGM0"/>
<dbReference type="PANTHER" id="PTHR32166">
    <property type="entry name" value="OSJNBA0013A04.12 PROTEIN"/>
    <property type="match status" value="1"/>
</dbReference>
<dbReference type="EMBL" id="BQKI01000007">
    <property type="protein sequence ID" value="GJM97508.1"/>
    <property type="molecule type" value="Genomic_DNA"/>
</dbReference>
<dbReference type="Pfam" id="PF04937">
    <property type="entry name" value="DUF659"/>
    <property type="match status" value="1"/>
</dbReference>
<dbReference type="InterPro" id="IPR007021">
    <property type="entry name" value="DUF659"/>
</dbReference>
<accession>A0AAV5CGM0</accession>
<gene>
    <name evidence="2" type="primary">ga14440</name>
    <name evidence="2" type="ORF">PR202_ga14440</name>
</gene>
<organism evidence="2 3">
    <name type="scientific">Eleusine coracana subsp. coracana</name>
    <dbReference type="NCBI Taxonomy" id="191504"/>
    <lineage>
        <taxon>Eukaryota</taxon>
        <taxon>Viridiplantae</taxon>
        <taxon>Streptophyta</taxon>
        <taxon>Embryophyta</taxon>
        <taxon>Tracheophyta</taxon>
        <taxon>Spermatophyta</taxon>
        <taxon>Magnoliopsida</taxon>
        <taxon>Liliopsida</taxon>
        <taxon>Poales</taxon>
        <taxon>Poaceae</taxon>
        <taxon>PACMAD clade</taxon>
        <taxon>Chloridoideae</taxon>
        <taxon>Cynodonteae</taxon>
        <taxon>Eleusininae</taxon>
        <taxon>Eleusine</taxon>
    </lineage>
</organism>